<feature type="domain" description="ABC transmembrane type-1" evidence="9">
    <location>
        <begin position="95"/>
        <end position="314"/>
    </location>
</feature>
<evidence type="ECO:0000313" key="11">
    <source>
        <dbReference type="Proteomes" id="UP001500218"/>
    </source>
</evidence>
<feature type="transmembrane region" description="Helical" evidence="7">
    <location>
        <begin position="298"/>
        <end position="317"/>
    </location>
</feature>
<feature type="transmembrane region" description="Helical" evidence="7">
    <location>
        <begin position="181"/>
        <end position="209"/>
    </location>
</feature>
<dbReference type="SUPFAM" id="SSF160964">
    <property type="entry name" value="MalF N-terminal region-like"/>
    <property type="match status" value="1"/>
</dbReference>
<comment type="caution">
    <text evidence="10">The sequence shown here is derived from an EMBL/GenBank/DDBJ whole genome shotgun (WGS) entry which is preliminary data.</text>
</comment>
<dbReference type="Proteomes" id="UP001500218">
    <property type="component" value="Unassembled WGS sequence"/>
</dbReference>
<keyword evidence="2 7" id="KW-0813">Transport</keyword>
<feature type="transmembrane region" description="Helical" evidence="7">
    <location>
        <begin position="132"/>
        <end position="152"/>
    </location>
</feature>
<evidence type="ECO:0000256" key="3">
    <source>
        <dbReference type="ARBA" id="ARBA00022475"/>
    </source>
</evidence>
<dbReference type="PANTHER" id="PTHR30193:SF37">
    <property type="entry name" value="INNER MEMBRANE ABC TRANSPORTER PERMEASE PROTEIN YCJO"/>
    <property type="match status" value="1"/>
</dbReference>
<feature type="region of interest" description="Disordered" evidence="8">
    <location>
        <begin position="1"/>
        <end position="20"/>
    </location>
</feature>
<accession>A0ABN2M8W5</accession>
<dbReference type="InterPro" id="IPR051393">
    <property type="entry name" value="ABC_transporter_permease"/>
</dbReference>
<keyword evidence="5 7" id="KW-1133">Transmembrane helix</keyword>
<evidence type="ECO:0000256" key="2">
    <source>
        <dbReference type="ARBA" id="ARBA00022448"/>
    </source>
</evidence>
<evidence type="ECO:0000313" key="10">
    <source>
        <dbReference type="EMBL" id="GAA1815230.1"/>
    </source>
</evidence>
<proteinExistence type="inferred from homology"/>
<comment type="subcellular location">
    <subcellularLocation>
        <location evidence="1 7">Cell membrane</location>
        <topology evidence="1 7">Multi-pass membrane protein</topology>
    </subcellularLocation>
</comment>
<dbReference type="PANTHER" id="PTHR30193">
    <property type="entry name" value="ABC TRANSPORTER PERMEASE PROTEIN"/>
    <property type="match status" value="1"/>
</dbReference>
<reference evidence="10 11" key="1">
    <citation type="journal article" date="2019" name="Int. J. Syst. Evol. Microbiol.">
        <title>The Global Catalogue of Microorganisms (GCM) 10K type strain sequencing project: providing services to taxonomists for standard genome sequencing and annotation.</title>
        <authorList>
            <consortium name="The Broad Institute Genomics Platform"/>
            <consortium name="The Broad Institute Genome Sequencing Center for Infectious Disease"/>
            <person name="Wu L."/>
            <person name="Ma J."/>
        </authorList>
    </citation>
    <scope>NUCLEOTIDE SEQUENCE [LARGE SCALE GENOMIC DNA]</scope>
    <source>
        <strain evidence="10 11">JCM 13250</strain>
    </source>
</reference>
<dbReference type="Pfam" id="PF00528">
    <property type="entry name" value="BPD_transp_1"/>
    <property type="match status" value="1"/>
</dbReference>
<evidence type="ECO:0000256" key="4">
    <source>
        <dbReference type="ARBA" id="ARBA00022692"/>
    </source>
</evidence>
<evidence type="ECO:0000256" key="1">
    <source>
        <dbReference type="ARBA" id="ARBA00004651"/>
    </source>
</evidence>
<protein>
    <submittedName>
        <fullName evidence="10">Sugar ABC transporter permease</fullName>
    </submittedName>
</protein>
<evidence type="ECO:0000259" key="9">
    <source>
        <dbReference type="PROSITE" id="PS50928"/>
    </source>
</evidence>
<dbReference type="Gene3D" id="1.10.3720.10">
    <property type="entry name" value="MetI-like"/>
    <property type="match status" value="1"/>
</dbReference>
<evidence type="ECO:0000256" key="8">
    <source>
        <dbReference type="SAM" id="MobiDB-lite"/>
    </source>
</evidence>
<dbReference type="CDD" id="cd06261">
    <property type="entry name" value="TM_PBP2"/>
    <property type="match status" value="1"/>
</dbReference>
<dbReference type="EMBL" id="BAAALT010000130">
    <property type="protein sequence ID" value="GAA1815230.1"/>
    <property type="molecule type" value="Genomic_DNA"/>
</dbReference>
<evidence type="ECO:0000256" key="5">
    <source>
        <dbReference type="ARBA" id="ARBA00022989"/>
    </source>
</evidence>
<evidence type="ECO:0000256" key="7">
    <source>
        <dbReference type="RuleBase" id="RU363032"/>
    </source>
</evidence>
<organism evidence="10 11">
    <name type="scientific">Luedemannella flava</name>
    <dbReference type="NCBI Taxonomy" id="349316"/>
    <lineage>
        <taxon>Bacteria</taxon>
        <taxon>Bacillati</taxon>
        <taxon>Actinomycetota</taxon>
        <taxon>Actinomycetes</taxon>
        <taxon>Micromonosporales</taxon>
        <taxon>Micromonosporaceae</taxon>
        <taxon>Luedemannella</taxon>
    </lineage>
</organism>
<dbReference type="InterPro" id="IPR035906">
    <property type="entry name" value="MetI-like_sf"/>
</dbReference>
<name>A0ABN2M8W5_9ACTN</name>
<dbReference type="SUPFAM" id="SSF161098">
    <property type="entry name" value="MetI-like"/>
    <property type="match status" value="1"/>
</dbReference>
<dbReference type="InterPro" id="IPR000515">
    <property type="entry name" value="MetI-like"/>
</dbReference>
<feature type="transmembrane region" description="Helical" evidence="7">
    <location>
        <begin position="99"/>
        <end position="120"/>
    </location>
</feature>
<keyword evidence="3" id="KW-1003">Cell membrane</keyword>
<feature type="transmembrane region" description="Helical" evidence="7">
    <location>
        <begin position="38"/>
        <end position="58"/>
    </location>
</feature>
<dbReference type="RefSeq" id="WP_344134406.1">
    <property type="nucleotide sequence ID" value="NZ_BAAALT010000130.1"/>
</dbReference>
<keyword evidence="6 7" id="KW-0472">Membrane</keyword>
<keyword evidence="4 7" id="KW-0812">Transmembrane</keyword>
<sequence length="325" mass="36157">MTTEVIPTDGAVDPGPAPPPAVKGMTLRAARWRRNGTSLLMMAPFAVLFGVFVIYPLVKSLYLSFTNYRGIKPPVWIGLENYTSLFGDERFRKAMLNTFLYVAGSVTLTTIMALIVAMAFRGQSWLHRTVRVLFFLPSVTSAIALNLIWKWIFSPEDYGMANQFVGLFGVDRVEWLSTPSLAVPVLVFMGVWGGIGYGMVIFVAGLNAIPEEYYESARMDGATPWQQFTKITLPLLRPVTAYVVITGLIGAFQIFEAVFIIFFRSAGVIGGLHDSALMIVPYLYDQGFGHFYLGRASAIAWVLLVIIFVISMIHLRITRANRDLT</sequence>
<gene>
    <name evidence="10" type="ORF">GCM10009682_40390</name>
</gene>
<comment type="similarity">
    <text evidence="7">Belongs to the binding-protein-dependent transport system permease family.</text>
</comment>
<feature type="transmembrane region" description="Helical" evidence="7">
    <location>
        <begin position="239"/>
        <end position="263"/>
    </location>
</feature>
<evidence type="ECO:0000256" key="6">
    <source>
        <dbReference type="ARBA" id="ARBA00023136"/>
    </source>
</evidence>
<dbReference type="PROSITE" id="PS50928">
    <property type="entry name" value="ABC_TM1"/>
    <property type="match status" value="1"/>
</dbReference>
<keyword evidence="11" id="KW-1185">Reference proteome</keyword>